<dbReference type="InterPro" id="IPR000674">
    <property type="entry name" value="Ald_Oxase/Xan_DH_a/b"/>
</dbReference>
<dbReference type="InterPro" id="IPR012368">
    <property type="entry name" value="OxRdtase_Mopterin-bd_su_IorB"/>
</dbReference>
<dbReference type="Pfam" id="PF02738">
    <property type="entry name" value="MoCoBD_1"/>
    <property type="match status" value="1"/>
</dbReference>
<dbReference type="Pfam" id="PF20256">
    <property type="entry name" value="MoCoBD_2"/>
    <property type="match status" value="1"/>
</dbReference>
<dbReference type="OrthoDB" id="9767994at2"/>
<evidence type="ECO:0000313" key="3">
    <source>
        <dbReference type="EMBL" id="SEO41547.1"/>
    </source>
</evidence>
<evidence type="ECO:0000313" key="4">
    <source>
        <dbReference type="Proteomes" id="UP000198893"/>
    </source>
</evidence>
<dbReference type="InterPro" id="IPR037165">
    <property type="entry name" value="AldOxase/xan_DH_Mopterin-bd_sf"/>
</dbReference>
<dbReference type="EMBL" id="FODS01000005">
    <property type="protein sequence ID" value="SEO41547.1"/>
    <property type="molecule type" value="Genomic_DNA"/>
</dbReference>
<keyword evidence="4" id="KW-1185">Reference proteome</keyword>
<protein>
    <submittedName>
        <fullName evidence="3">Isoquinoline 1-oxidoreductase, beta subunit</fullName>
    </submittedName>
</protein>
<dbReference type="PANTHER" id="PTHR47495:SF1">
    <property type="entry name" value="BLL3820 PROTEIN"/>
    <property type="match status" value="1"/>
</dbReference>
<keyword evidence="1" id="KW-1133">Transmembrane helix</keyword>
<dbReference type="InterPro" id="IPR046867">
    <property type="entry name" value="AldOxase/xan_DH_MoCoBD2"/>
</dbReference>
<keyword evidence="1" id="KW-0472">Membrane</keyword>
<organism evidence="3 4">
    <name type="scientific">Salinihabitans flavidus</name>
    <dbReference type="NCBI Taxonomy" id="569882"/>
    <lineage>
        <taxon>Bacteria</taxon>
        <taxon>Pseudomonadati</taxon>
        <taxon>Pseudomonadota</taxon>
        <taxon>Alphaproteobacteria</taxon>
        <taxon>Rhodobacterales</taxon>
        <taxon>Roseobacteraceae</taxon>
        <taxon>Salinihabitans</taxon>
    </lineage>
</organism>
<evidence type="ECO:0000256" key="1">
    <source>
        <dbReference type="SAM" id="Phobius"/>
    </source>
</evidence>
<dbReference type="PIRSF" id="PIRSF036389">
    <property type="entry name" value="IOR_B"/>
    <property type="match status" value="1"/>
</dbReference>
<dbReference type="GO" id="GO:0016491">
    <property type="term" value="F:oxidoreductase activity"/>
    <property type="evidence" value="ECO:0007669"/>
    <property type="project" value="InterPro"/>
</dbReference>
<gene>
    <name evidence="3" type="ORF">SAMN04490248_10512</name>
</gene>
<dbReference type="Gene3D" id="3.90.1170.50">
    <property type="entry name" value="Aldehyde oxidase/xanthine dehydrogenase, a/b hammerhead"/>
    <property type="match status" value="1"/>
</dbReference>
<feature type="domain" description="Aldehyde oxidase/xanthine dehydrogenase a/b hammerhead" evidence="2">
    <location>
        <begin position="240"/>
        <end position="318"/>
    </location>
</feature>
<dbReference type="PANTHER" id="PTHR47495">
    <property type="entry name" value="ALDEHYDE DEHYDROGENASE"/>
    <property type="match status" value="1"/>
</dbReference>
<dbReference type="InterPro" id="IPR008274">
    <property type="entry name" value="AldOxase/xan_DH_MoCoBD1"/>
</dbReference>
<dbReference type="InterPro" id="IPR052516">
    <property type="entry name" value="N-heterocyclic_Hydroxylase"/>
</dbReference>
<sequence length="747" mass="79272">MGRIAKIARRSFLVGSVAVAGGVAFGIYRYRSPYPNPLLDELEPGAAALTPYVRIDAGGITLITPRADMGQGADSVQAALIAEELDATLDQIHTDPGPPDRAYWNTALSEEAAAFTAPGDGLMNSAVHGTIDAVMKFLGMQITGGSTTVPDGFVKLRQAGASARETLKRAASEQTGIALDRLSTEAGAVLLPGGERIAYTDLAATAADLEVVQDVPLRDPSQWQILGKPMRRIDIVAKSTGTQDYGIDAAVPGMVHAAILLNPAQGGELRGHDASAALAMRGVSAVVPITGGLGIVADNTWRAFRAARAITADWGPSPFPAEMDAHWEALSDAFTEDRQDSRKRDDGDVEEVLSAAAPLSAEYRAPYLAHAPLEPVNALVRVDEEAAEVWTGTQIPRFVQQNVARIAGLDPDQVTVHALMIGGSFGHRLEDEVVKRATEIAAQMKGTPVKLTYSREEDMTHDFPRQIAMARMRGAVRDGRVEALDLSLAMPSVITSQMRRQGQSVPGPDSQIVAGAFDQPFGIPHHRVTGYRAAPLAPISSWRSVGASSNGFFYNAALDELIDAAGADPMAERLRLCNDPLARAVLEAVAEMSGWDGPAPAAGRGRGVALTQSFGVHCAEVVEITDTPNGIRLDSVWCAAEVGRVLDPVNFDNLVKGGVIFGLGHAMNCEITYADGRAEQDNFHSFEGMRLRQSPRIEVRGLENGDAIRGIGEPPVPPAAPALAGAIFAATGTRLREMPFSKAVSFL</sequence>
<dbReference type="AlphaFoldDB" id="A0A1H8PIL6"/>
<evidence type="ECO:0000259" key="2">
    <source>
        <dbReference type="SMART" id="SM01008"/>
    </source>
</evidence>
<reference evidence="3 4" key="1">
    <citation type="submission" date="2016-10" db="EMBL/GenBank/DDBJ databases">
        <authorList>
            <person name="de Groot N.N."/>
        </authorList>
    </citation>
    <scope>NUCLEOTIDE SEQUENCE [LARGE SCALE GENOMIC DNA]</scope>
    <source>
        <strain evidence="3 4">DSM 27842</strain>
    </source>
</reference>
<keyword evidence="1" id="KW-0812">Transmembrane</keyword>
<dbReference type="SUPFAM" id="SSF56003">
    <property type="entry name" value="Molybdenum cofactor-binding domain"/>
    <property type="match status" value="2"/>
</dbReference>
<dbReference type="SMART" id="SM01008">
    <property type="entry name" value="Ald_Xan_dh_C"/>
    <property type="match status" value="1"/>
</dbReference>
<accession>A0A1H8PIL6</accession>
<dbReference type="Gene3D" id="3.30.365.10">
    <property type="entry name" value="Aldehyde oxidase/xanthine dehydrogenase, molybdopterin binding domain"/>
    <property type="match status" value="4"/>
</dbReference>
<feature type="transmembrane region" description="Helical" evidence="1">
    <location>
        <begin position="12"/>
        <end position="30"/>
    </location>
</feature>
<dbReference type="RefSeq" id="WP_093116426.1">
    <property type="nucleotide sequence ID" value="NZ_FODS01000005.1"/>
</dbReference>
<dbReference type="STRING" id="569882.SAMN04490248_10512"/>
<proteinExistence type="predicted"/>
<dbReference type="Proteomes" id="UP000198893">
    <property type="component" value="Unassembled WGS sequence"/>
</dbReference>
<name>A0A1H8PIL6_9RHOB</name>